<dbReference type="RefSeq" id="WP_071881891.1">
    <property type="nucleotide sequence ID" value="NZ_CP006664.1"/>
</dbReference>
<proteinExistence type="predicted"/>
<name>A0A076LM44_9GAMM</name>
<dbReference type="GeneID" id="41066882"/>
<dbReference type="Proteomes" id="UP000028681">
    <property type="component" value="Chromosome"/>
</dbReference>
<reference evidence="1 2" key="1">
    <citation type="journal article" date="2012" name="PLoS ONE">
        <title>Edwardsiella comparative phylogenomics reveal the new intra/inter-species taxonomic relationships, virulence evolution and niche adaptation mechanisms.</title>
        <authorList>
            <person name="Yang M."/>
            <person name="Lv Y."/>
            <person name="Xiao J."/>
            <person name="Wu H."/>
            <person name="Zheng H."/>
            <person name="Liu Q."/>
            <person name="Zhang Y."/>
            <person name="Wang Q."/>
        </authorList>
    </citation>
    <scope>NUCLEOTIDE SEQUENCE [LARGE SCALE GENOMIC DNA]</scope>
    <source>
        <strain evidence="2">080813</strain>
    </source>
</reference>
<dbReference type="EMBL" id="CP006664">
    <property type="protein sequence ID" value="AIJ07827.1"/>
    <property type="molecule type" value="Genomic_DNA"/>
</dbReference>
<dbReference type="KEGG" id="ete:ETEE_1373"/>
<sequence>MSNSNDFSIEWLSSLEFINNVSGDSSQIFFTIYKKDAILRDFGHSWILYMKLNVDYKQMDTARLNKLCSILTAGKEYRHMGVYLSNNNWFLCRSYLKNGNHRSHISLIIMQHTFAVLLDKNFAKIDDEESHSHSSYSNIINLA</sequence>
<evidence type="ECO:0000313" key="1">
    <source>
        <dbReference type="EMBL" id="AIJ07827.1"/>
    </source>
</evidence>
<dbReference type="AlphaFoldDB" id="A0A076LM44"/>
<accession>A0A076LM44</accession>
<protein>
    <submittedName>
        <fullName evidence="1">Type III secretion system protein SepD</fullName>
    </submittedName>
</protein>
<organism evidence="1 2">
    <name type="scientific">Edwardsiella anguillarum ET080813</name>
    <dbReference type="NCBI Taxonomy" id="667120"/>
    <lineage>
        <taxon>Bacteria</taxon>
        <taxon>Pseudomonadati</taxon>
        <taxon>Pseudomonadota</taxon>
        <taxon>Gammaproteobacteria</taxon>
        <taxon>Enterobacterales</taxon>
        <taxon>Hafniaceae</taxon>
        <taxon>Edwardsiella</taxon>
    </lineage>
</organism>
<dbReference type="HOGENOM" id="CLU_1839321_0_0_6"/>
<evidence type="ECO:0000313" key="2">
    <source>
        <dbReference type="Proteomes" id="UP000028681"/>
    </source>
</evidence>
<gene>
    <name evidence="1" type="primary">sepD</name>
    <name evidence="1" type="ORF">ETEE_1373</name>
</gene>